<dbReference type="Proteomes" id="UP000603317">
    <property type="component" value="Unassembled WGS sequence"/>
</dbReference>
<dbReference type="PANTHER" id="PTHR42723:SF1">
    <property type="entry name" value="CHLOROPHYLL SYNTHASE, CHLOROPLASTIC"/>
    <property type="match status" value="1"/>
</dbReference>
<keyword evidence="7" id="KW-1185">Reference proteome</keyword>
<dbReference type="InterPro" id="IPR000537">
    <property type="entry name" value="UbiA_prenyltransferase"/>
</dbReference>
<keyword evidence="4 5" id="KW-0472">Membrane</keyword>
<dbReference type="PANTHER" id="PTHR42723">
    <property type="entry name" value="CHLOROPHYLL SYNTHASE"/>
    <property type="match status" value="1"/>
</dbReference>
<accession>A0ABQ1FD30</accession>
<evidence type="ECO:0000256" key="2">
    <source>
        <dbReference type="ARBA" id="ARBA00022692"/>
    </source>
</evidence>
<feature type="transmembrane region" description="Helical" evidence="5">
    <location>
        <begin position="301"/>
        <end position="328"/>
    </location>
</feature>
<dbReference type="EMBL" id="BMID01000001">
    <property type="protein sequence ID" value="GGA07088.1"/>
    <property type="molecule type" value="Genomic_DNA"/>
</dbReference>
<evidence type="ECO:0000256" key="1">
    <source>
        <dbReference type="ARBA" id="ARBA00004141"/>
    </source>
</evidence>
<dbReference type="Pfam" id="PF01040">
    <property type="entry name" value="UbiA"/>
    <property type="match status" value="1"/>
</dbReference>
<reference evidence="7" key="1">
    <citation type="journal article" date="2019" name="Int. J. Syst. Evol. Microbiol.">
        <title>The Global Catalogue of Microorganisms (GCM) 10K type strain sequencing project: providing services to taxonomists for standard genome sequencing and annotation.</title>
        <authorList>
            <consortium name="The Broad Institute Genomics Platform"/>
            <consortium name="The Broad Institute Genome Sequencing Center for Infectious Disease"/>
            <person name="Wu L."/>
            <person name="Ma J."/>
        </authorList>
    </citation>
    <scope>NUCLEOTIDE SEQUENCE [LARGE SCALE GENOMIC DNA]</scope>
    <source>
        <strain evidence="7">CGMCC 1.15297</strain>
    </source>
</reference>
<feature type="transmembrane region" description="Helical" evidence="5">
    <location>
        <begin position="242"/>
        <end position="270"/>
    </location>
</feature>
<name>A0ABQ1FD30_9SPHN</name>
<evidence type="ECO:0000313" key="7">
    <source>
        <dbReference type="Proteomes" id="UP000603317"/>
    </source>
</evidence>
<evidence type="ECO:0000256" key="3">
    <source>
        <dbReference type="ARBA" id="ARBA00022989"/>
    </source>
</evidence>
<comment type="caution">
    <text evidence="6">The sequence shown here is derived from an EMBL/GenBank/DDBJ whole genome shotgun (WGS) entry which is preliminary data.</text>
</comment>
<keyword evidence="2 5" id="KW-0812">Transmembrane</keyword>
<sequence length="355" mass="39137">MTQAIGNDEEAGWGSRSRNRSWIRASDWWEYKLLPPLAVAYATSLYLDRTLYDVLAPIALVLVSLIPGAIYVSVLNDLTDRGDDHRAGKPNPQIGSGKILPLAILATCAAGGVLFGYIWRDNPFMIAVYATGWLAFSLYSLPPIRLKTRGAAGALCDAIGANTVPAVLAALAFFATAPVAEQTAWLAGVAIWSTCFGLRGILWHQIVDVEFDRLAGANTLVARIGVEAAARWARRVIFPLELMAIGSLALLAGPIALAAGVVALALYGWLVWERNDRFLMVVRIVGHHPRGTLFLHEFYDVFLPLALLVTCIAIDPRNLAVLVFHLLLFPQRWRQVLDDVTRLRDPQYESSRRRR</sequence>
<organism evidence="6 7">
    <name type="scientific">Blastomonas marina</name>
    <dbReference type="NCBI Taxonomy" id="1867408"/>
    <lineage>
        <taxon>Bacteria</taxon>
        <taxon>Pseudomonadati</taxon>
        <taxon>Pseudomonadota</taxon>
        <taxon>Alphaproteobacteria</taxon>
        <taxon>Sphingomonadales</taxon>
        <taxon>Sphingomonadaceae</taxon>
        <taxon>Blastomonas</taxon>
    </lineage>
</organism>
<feature type="transmembrane region" description="Helical" evidence="5">
    <location>
        <begin position="183"/>
        <end position="203"/>
    </location>
</feature>
<proteinExistence type="predicted"/>
<dbReference type="RefSeq" id="WP_188642226.1">
    <property type="nucleotide sequence ID" value="NZ_BMID01000001.1"/>
</dbReference>
<feature type="transmembrane region" description="Helical" evidence="5">
    <location>
        <begin position="99"/>
        <end position="118"/>
    </location>
</feature>
<comment type="subcellular location">
    <subcellularLocation>
        <location evidence="1">Membrane</location>
        <topology evidence="1">Multi-pass membrane protein</topology>
    </subcellularLocation>
</comment>
<dbReference type="CDD" id="cd13956">
    <property type="entry name" value="PT_UbiA"/>
    <property type="match status" value="1"/>
</dbReference>
<protein>
    <submittedName>
        <fullName evidence="6">Uncharacterized protein</fullName>
    </submittedName>
</protein>
<feature type="transmembrane region" description="Helical" evidence="5">
    <location>
        <begin position="54"/>
        <end position="78"/>
    </location>
</feature>
<gene>
    <name evidence="6" type="ORF">GCM10010923_16350</name>
</gene>
<evidence type="ECO:0000256" key="5">
    <source>
        <dbReference type="SAM" id="Phobius"/>
    </source>
</evidence>
<evidence type="ECO:0000313" key="6">
    <source>
        <dbReference type="EMBL" id="GGA07088.1"/>
    </source>
</evidence>
<feature type="transmembrane region" description="Helical" evidence="5">
    <location>
        <begin position="124"/>
        <end position="142"/>
    </location>
</feature>
<feature type="transmembrane region" description="Helical" evidence="5">
    <location>
        <begin position="154"/>
        <end position="177"/>
    </location>
</feature>
<evidence type="ECO:0000256" key="4">
    <source>
        <dbReference type="ARBA" id="ARBA00023136"/>
    </source>
</evidence>
<dbReference type="InterPro" id="IPR050475">
    <property type="entry name" value="Prenyltransferase_related"/>
</dbReference>
<keyword evidence="3 5" id="KW-1133">Transmembrane helix</keyword>